<reference evidence="2 3" key="1">
    <citation type="submission" date="2017-03" db="EMBL/GenBank/DDBJ databases">
        <title>WGS assembly of Porphyra umbilicalis.</title>
        <authorList>
            <person name="Brawley S.H."/>
            <person name="Blouin N.A."/>
            <person name="Ficko-Blean E."/>
            <person name="Wheeler G.L."/>
            <person name="Lohr M."/>
            <person name="Goodson H.V."/>
            <person name="Jenkins J.W."/>
            <person name="Blaby-Haas C.E."/>
            <person name="Helliwell K.E."/>
            <person name="Chan C."/>
            <person name="Marriage T."/>
            <person name="Bhattacharya D."/>
            <person name="Klein A.S."/>
            <person name="Badis Y."/>
            <person name="Brodie J."/>
            <person name="Cao Y."/>
            <person name="Collen J."/>
            <person name="Dittami S.M."/>
            <person name="Gachon C.M."/>
            <person name="Green B.R."/>
            <person name="Karpowicz S."/>
            <person name="Kim J.W."/>
            <person name="Kudahl U."/>
            <person name="Lin S."/>
            <person name="Michel G."/>
            <person name="Mittag M."/>
            <person name="Olson B.J."/>
            <person name="Pangilinan J."/>
            <person name="Peng Y."/>
            <person name="Qiu H."/>
            <person name="Shu S."/>
            <person name="Singer J.T."/>
            <person name="Smith A.G."/>
            <person name="Sprecher B.N."/>
            <person name="Wagner V."/>
            <person name="Wang W."/>
            <person name="Wang Z.-Y."/>
            <person name="Yan J."/>
            <person name="Yarish C."/>
            <person name="Zoeuner-Riek S."/>
            <person name="Zhuang Y."/>
            <person name="Zou Y."/>
            <person name="Lindquist E.A."/>
            <person name="Grimwood J."/>
            <person name="Barry K."/>
            <person name="Rokhsar D.S."/>
            <person name="Schmutz J."/>
            <person name="Stiller J.W."/>
            <person name="Grossman A.R."/>
            <person name="Prochnik S.E."/>
        </authorList>
    </citation>
    <scope>NUCLEOTIDE SEQUENCE [LARGE SCALE GENOMIC DNA]</scope>
    <source>
        <strain evidence="2">4086291</strain>
    </source>
</reference>
<organism evidence="2 3">
    <name type="scientific">Porphyra umbilicalis</name>
    <name type="common">Purple laver</name>
    <name type="synonym">Red alga</name>
    <dbReference type="NCBI Taxonomy" id="2786"/>
    <lineage>
        <taxon>Eukaryota</taxon>
        <taxon>Rhodophyta</taxon>
        <taxon>Bangiophyceae</taxon>
        <taxon>Bangiales</taxon>
        <taxon>Bangiaceae</taxon>
        <taxon>Porphyra</taxon>
    </lineage>
</organism>
<feature type="compositionally biased region" description="Basic residues" evidence="1">
    <location>
        <begin position="151"/>
        <end position="163"/>
    </location>
</feature>
<feature type="compositionally biased region" description="Gly residues" evidence="1">
    <location>
        <begin position="208"/>
        <end position="227"/>
    </location>
</feature>
<feature type="compositionally biased region" description="Gly residues" evidence="1">
    <location>
        <begin position="95"/>
        <end position="110"/>
    </location>
</feature>
<name>A0A1X6P2P6_PORUM</name>
<feature type="compositionally biased region" description="Basic and acidic residues" evidence="1">
    <location>
        <begin position="50"/>
        <end position="87"/>
    </location>
</feature>
<keyword evidence="3" id="KW-1185">Reference proteome</keyword>
<evidence type="ECO:0000256" key="1">
    <source>
        <dbReference type="SAM" id="MobiDB-lite"/>
    </source>
</evidence>
<evidence type="ECO:0000313" key="2">
    <source>
        <dbReference type="EMBL" id="OSX75172.1"/>
    </source>
</evidence>
<feature type="region of interest" description="Disordered" evidence="1">
    <location>
        <begin position="33"/>
        <end position="237"/>
    </location>
</feature>
<dbReference type="Proteomes" id="UP000218209">
    <property type="component" value="Unassembled WGS sequence"/>
</dbReference>
<accession>A0A1X6P2P6</accession>
<protein>
    <submittedName>
        <fullName evidence="2">Uncharacterized protein</fullName>
    </submittedName>
</protein>
<feature type="compositionally biased region" description="Low complexity" evidence="1">
    <location>
        <begin position="164"/>
        <end position="175"/>
    </location>
</feature>
<proteinExistence type="predicted"/>
<dbReference type="EMBL" id="KV918916">
    <property type="protein sequence ID" value="OSX75172.1"/>
    <property type="molecule type" value="Genomic_DNA"/>
</dbReference>
<dbReference type="AlphaFoldDB" id="A0A1X6P2P6"/>
<sequence length="237" mass="24002">MANIHQVMNCIIVRCTCVPVRISRNWAYCNTTNSRQRSAAQPAGGNGGNEPDRLDVHPRKRPNVDGERVDGRPRDGERGGRRGDGHQRNGRRGRCGGSGGGGGGSGGGSRRGQAHPADVPAGGRGRDDRGRWPLGRQPQRARVPGAAGGGGRRRHKRGGHGRARSGAAGQEQEGSAGEEDVPGLLRGHPPMGAVGREGAGHANSGAMRGDGGGGDGGGLAPGKGGGLVAVCSGGPRT</sequence>
<gene>
    <name evidence="2" type="ORF">BU14_0251s0012</name>
</gene>
<evidence type="ECO:0000313" key="3">
    <source>
        <dbReference type="Proteomes" id="UP000218209"/>
    </source>
</evidence>